<proteinExistence type="inferred from homology"/>
<evidence type="ECO:0000256" key="2">
    <source>
        <dbReference type="ARBA" id="ARBA00022980"/>
    </source>
</evidence>
<protein>
    <recommendedName>
        <fullName evidence="4">Large ribosomal subunit protein uL16m</fullName>
    </recommendedName>
    <alternativeName>
        <fullName evidence="5">39S ribosomal protein L16, mitochondrial</fullName>
    </alternativeName>
</protein>
<keyword evidence="8" id="KW-1185">Reference proteome</keyword>
<keyword evidence="3 6" id="KW-0687">Ribonucleoprotein</keyword>
<dbReference type="OrthoDB" id="268521at2759"/>
<dbReference type="InterPro" id="IPR016180">
    <property type="entry name" value="Ribosomal_uL16_dom"/>
</dbReference>
<dbReference type="InterPro" id="IPR047873">
    <property type="entry name" value="Ribosomal_uL16"/>
</dbReference>
<dbReference type="Proteomes" id="UP000749559">
    <property type="component" value="Unassembled WGS sequence"/>
</dbReference>
<dbReference type="GO" id="GO:0019843">
    <property type="term" value="F:rRNA binding"/>
    <property type="evidence" value="ECO:0007669"/>
    <property type="project" value="InterPro"/>
</dbReference>
<dbReference type="GO" id="GO:0003735">
    <property type="term" value="F:structural constituent of ribosome"/>
    <property type="evidence" value="ECO:0007669"/>
    <property type="project" value="InterPro"/>
</dbReference>
<comment type="caution">
    <text evidence="7">The sequence shown here is derived from an EMBL/GenBank/DDBJ whole genome shotgun (WGS) entry which is preliminary data.</text>
</comment>
<dbReference type="InterPro" id="IPR036920">
    <property type="entry name" value="Ribosomal_uL16_sf"/>
</dbReference>
<dbReference type="GO" id="GO:0032543">
    <property type="term" value="P:mitochondrial translation"/>
    <property type="evidence" value="ECO:0007669"/>
    <property type="project" value="TreeGrafter"/>
</dbReference>
<dbReference type="AlphaFoldDB" id="A0A8J1YBI2"/>
<evidence type="ECO:0000256" key="1">
    <source>
        <dbReference type="ARBA" id="ARBA00008931"/>
    </source>
</evidence>
<sequence length="254" mass="29497">MFSSIRTVLHSAKCTVKAASPFFNDGRSAYWRVVSTANLQHFDPPEEFDDVTFPERRKLKLMLKVPLFIGNERPRRQFKRIIDIRGPEEVHTKLTHGKYGIVAQGGGYLRHGHIEMIRLGINKRMDEKRMFALWRIDPVWKPVTKKGTGHRMGGGKGNIDYYVSPIRHGRVIVEVGGKCEFSEVEYMLKTVAHQLPFEAKVVSKESLEEDIKCEEDIKKNNINPFTFEYIAENNILGCHKWLGRYDRIFKGKYR</sequence>
<dbReference type="Gene3D" id="3.90.1170.10">
    <property type="entry name" value="Ribosomal protein L10e/L16"/>
    <property type="match status" value="1"/>
</dbReference>
<name>A0A8J1YBI2_OWEFU</name>
<organism evidence="7 8">
    <name type="scientific">Owenia fusiformis</name>
    <name type="common">Polychaete worm</name>
    <dbReference type="NCBI Taxonomy" id="6347"/>
    <lineage>
        <taxon>Eukaryota</taxon>
        <taxon>Metazoa</taxon>
        <taxon>Spiralia</taxon>
        <taxon>Lophotrochozoa</taxon>
        <taxon>Annelida</taxon>
        <taxon>Polychaeta</taxon>
        <taxon>Sedentaria</taxon>
        <taxon>Canalipalpata</taxon>
        <taxon>Sabellida</taxon>
        <taxon>Oweniida</taxon>
        <taxon>Oweniidae</taxon>
        <taxon>Owenia</taxon>
    </lineage>
</organism>
<evidence type="ECO:0000313" key="8">
    <source>
        <dbReference type="Proteomes" id="UP000749559"/>
    </source>
</evidence>
<dbReference type="PRINTS" id="PR00060">
    <property type="entry name" value="RIBOSOMALL16"/>
</dbReference>
<dbReference type="EMBL" id="CAIIXF020000012">
    <property type="protein sequence ID" value="CAH1800400.1"/>
    <property type="molecule type" value="Genomic_DNA"/>
</dbReference>
<keyword evidence="2 6" id="KW-0689">Ribosomal protein</keyword>
<evidence type="ECO:0000313" key="7">
    <source>
        <dbReference type="EMBL" id="CAH1800400.1"/>
    </source>
</evidence>
<dbReference type="GO" id="GO:0005762">
    <property type="term" value="C:mitochondrial large ribosomal subunit"/>
    <property type="evidence" value="ECO:0007669"/>
    <property type="project" value="TreeGrafter"/>
</dbReference>
<evidence type="ECO:0000256" key="5">
    <source>
        <dbReference type="ARBA" id="ARBA00035440"/>
    </source>
</evidence>
<evidence type="ECO:0000256" key="6">
    <source>
        <dbReference type="RuleBase" id="RU004413"/>
    </source>
</evidence>
<dbReference type="Pfam" id="PF00252">
    <property type="entry name" value="Ribosomal_L16"/>
    <property type="match status" value="1"/>
</dbReference>
<comment type="similarity">
    <text evidence="1 6">Belongs to the universal ribosomal protein uL16 family.</text>
</comment>
<gene>
    <name evidence="7" type="ORF">OFUS_LOCUS24291</name>
</gene>
<dbReference type="InterPro" id="IPR000114">
    <property type="entry name" value="Ribosomal_uL16_bact-type"/>
</dbReference>
<accession>A0A8J1YBI2</accession>
<dbReference type="PANTHER" id="PTHR12220">
    <property type="entry name" value="50S/60S RIBOSOMAL PROTEIN L16"/>
    <property type="match status" value="1"/>
</dbReference>
<dbReference type="CDD" id="cd01433">
    <property type="entry name" value="Ribosomal_L16_L10e"/>
    <property type="match status" value="1"/>
</dbReference>
<reference evidence="7" key="1">
    <citation type="submission" date="2022-03" db="EMBL/GenBank/DDBJ databases">
        <authorList>
            <person name="Martin C."/>
        </authorList>
    </citation>
    <scope>NUCLEOTIDE SEQUENCE</scope>
</reference>
<dbReference type="PANTHER" id="PTHR12220:SF13">
    <property type="entry name" value="LARGE RIBOSOMAL SUBUNIT PROTEIN UL16M"/>
    <property type="match status" value="1"/>
</dbReference>
<dbReference type="SUPFAM" id="SSF54686">
    <property type="entry name" value="Ribosomal protein L16p/L10e"/>
    <property type="match status" value="1"/>
</dbReference>
<evidence type="ECO:0000256" key="4">
    <source>
        <dbReference type="ARBA" id="ARBA00035302"/>
    </source>
</evidence>
<evidence type="ECO:0000256" key="3">
    <source>
        <dbReference type="ARBA" id="ARBA00023274"/>
    </source>
</evidence>